<name>A0A072VQ03_MEDTR</name>
<reference evidence="2" key="3">
    <citation type="submission" date="2015-04" db="UniProtKB">
        <authorList>
            <consortium name="EnsemblPlants"/>
        </authorList>
    </citation>
    <scope>IDENTIFICATION</scope>
    <source>
        <strain evidence="2">cv. Jemalong A17</strain>
    </source>
</reference>
<dbReference type="Proteomes" id="UP000002051">
    <property type="component" value="Unassembled WGS sequence"/>
</dbReference>
<gene>
    <name evidence="1" type="ordered locus">MTR_1g101785</name>
</gene>
<protein>
    <submittedName>
        <fullName evidence="1 2">Uncharacterized protein</fullName>
    </submittedName>
</protein>
<reference evidence="1 3" key="2">
    <citation type="journal article" date="2014" name="BMC Genomics">
        <title>An improved genome release (version Mt4.0) for the model legume Medicago truncatula.</title>
        <authorList>
            <person name="Tang H."/>
            <person name="Krishnakumar V."/>
            <person name="Bidwell S."/>
            <person name="Rosen B."/>
            <person name="Chan A."/>
            <person name="Zhou S."/>
            <person name="Gentzbittel L."/>
            <person name="Childs K.L."/>
            <person name="Yandell M."/>
            <person name="Gundlach H."/>
            <person name="Mayer K.F."/>
            <person name="Schwartz D.C."/>
            <person name="Town C.D."/>
        </authorList>
    </citation>
    <scope>GENOME REANNOTATION</scope>
    <source>
        <strain evidence="1">A17</strain>
        <strain evidence="2 3">cv. Jemalong A17</strain>
    </source>
</reference>
<accession>A0A072VQ03</accession>
<reference evidence="1 3" key="1">
    <citation type="journal article" date="2011" name="Nature">
        <title>The Medicago genome provides insight into the evolution of rhizobial symbioses.</title>
        <authorList>
            <person name="Young N.D."/>
            <person name="Debelle F."/>
            <person name="Oldroyd G.E."/>
            <person name="Geurts R."/>
            <person name="Cannon S.B."/>
            <person name="Udvardi M.K."/>
            <person name="Benedito V.A."/>
            <person name="Mayer K.F."/>
            <person name="Gouzy J."/>
            <person name="Schoof H."/>
            <person name="Van de Peer Y."/>
            <person name="Proost S."/>
            <person name="Cook D.R."/>
            <person name="Meyers B.C."/>
            <person name="Spannagl M."/>
            <person name="Cheung F."/>
            <person name="De Mita S."/>
            <person name="Krishnakumar V."/>
            <person name="Gundlach H."/>
            <person name="Zhou S."/>
            <person name="Mudge J."/>
            <person name="Bharti A.K."/>
            <person name="Murray J.D."/>
            <person name="Naoumkina M.A."/>
            <person name="Rosen B."/>
            <person name="Silverstein K.A."/>
            <person name="Tang H."/>
            <person name="Rombauts S."/>
            <person name="Zhao P.X."/>
            <person name="Zhou P."/>
            <person name="Barbe V."/>
            <person name="Bardou P."/>
            <person name="Bechner M."/>
            <person name="Bellec A."/>
            <person name="Berger A."/>
            <person name="Berges H."/>
            <person name="Bidwell S."/>
            <person name="Bisseling T."/>
            <person name="Choisne N."/>
            <person name="Couloux A."/>
            <person name="Denny R."/>
            <person name="Deshpande S."/>
            <person name="Dai X."/>
            <person name="Doyle J.J."/>
            <person name="Dudez A.M."/>
            <person name="Farmer A.D."/>
            <person name="Fouteau S."/>
            <person name="Franken C."/>
            <person name="Gibelin C."/>
            <person name="Gish J."/>
            <person name="Goldstein S."/>
            <person name="Gonzalez A.J."/>
            <person name="Green P.J."/>
            <person name="Hallab A."/>
            <person name="Hartog M."/>
            <person name="Hua A."/>
            <person name="Humphray S.J."/>
            <person name="Jeong D.H."/>
            <person name="Jing Y."/>
            <person name="Jocker A."/>
            <person name="Kenton S.M."/>
            <person name="Kim D.J."/>
            <person name="Klee K."/>
            <person name="Lai H."/>
            <person name="Lang C."/>
            <person name="Lin S."/>
            <person name="Macmil S.L."/>
            <person name="Magdelenat G."/>
            <person name="Matthews L."/>
            <person name="McCorrison J."/>
            <person name="Monaghan E.L."/>
            <person name="Mun J.H."/>
            <person name="Najar F.Z."/>
            <person name="Nicholson C."/>
            <person name="Noirot C."/>
            <person name="O'Bleness M."/>
            <person name="Paule C.R."/>
            <person name="Poulain J."/>
            <person name="Prion F."/>
            <person name="Qin B."/>
            <person name="Qu C."/>
            <person name="Retzel E.F."/>
            <person name="Riddle C."/>
            <person name="Sallet E."/>
            <person name="Samain S."/>
            <person name="Samson N."/>
            <person name="Sanders I."/>
            <person name="Saurat O."/>
            <person name="Scarpelli C."/>
            <person name="Schiex T."/>
            <person name="Segurens B."/>
            <person name="Severin A.J."/>
            <person name="Sherrier D.J."/>
            <person name="Shi R."/>
            <person name="Sims S."/>
            <person name="Singer S.R."/>
            <person name="Sinharoy S."/>
            <person name="Sterck L."/>
            <person name="Viollet A."/>
            <person name="Wang B.B."/>
            <person name="Wang K."/>
            <person name="Wang M."/>
            <person name="Wang X."/>
            <person name="Warfsmann J."/>
            <person name="Weissenbach J."/>
            <person name="White D.D."/>
            <person name="White J.D."/>
            <person name="Wiley G.B."/>
            <person name="Wincker P."/>
            <person name="Xing Y."/>
            <person name="Yang L."/>
            <person name="Yao Z."/>
            <person name="Ying F."/>
            <person name="Zhai J."/>
            <person name="Zhou L."/>
            <person name="Zuber A."/>
            <person name="Denarie J."/>
            <person name="Dixon R.A."/>
            <person name="May G.D."/>
            <person name="Schwartz D.C."/>
            <person name="Rogers J."/>
            <person name="Quetier F."/>
            <person name="Town C.D."/>
            <person name="Roe B.A."/>
        </authorList>
    </citation>
    <scope>NUCLEOTIDE SEQUENCE [LARGE SCALE GENOMIC DNA]</scope>
    <source>
        <strain evidence="1">A17</strain>
        <strain evidence="2 3">cv. Jemalong A17</strain>
    </source>
</reference>
<sequence>MDLAKESPKFMLNYRFEKVEPLRQILESNRMMATVGIWFISSHSLLVRLDKNDIVVRLIFMWISLRWILNVFLKHLQISTDIV</sequence>
<keyword evidence="3" id="KW-1185">Reference proteome</keyword>
<evidence type="ECO:0000313" key="2">
    <source>
        <dbReference type="EnsemblPlants" id="KEH43746"/>
    </source>
</evidence>
<evidence type="ECO:0000313" key="3">
    <source>
        <dbReference type="Proteomes" id="UP000002051"/>
    </source>
</evidence>
<dbReference type="EMBL" id="CM001217">
    <property type="protein sequence ID" value="KEH43746.1"/>
    <property type="molecule type" value="Genomic_DNA"/>
</dbReference>
<proteinExistence type="predicted"/>
<evidence type="ECO:0000313" key="1">
    <source>
        <dbReference type="EMBL" id="KEH43746.1"/>
    </source>
</evidence>
<dbReference type="EnsemblPlants" id="KEH43746">
    <property type="protein sequence ID" value="KEH43746"/>
    <property type="gene ID" value="MTR_1g101785"/>
</dbReference>
<dbReference type="AlphaFoldDB" id="A0A072VQ03"/>
<dbReference type="HOGENOM" id="CLU_2546020_0_0_1"/>
<organism evidence="1 3">
    <name type="scientific">Medicago truncatula</name>
    <name type="common">Barrel medic</name>
    <name type="synonym">Medicago tribuloides</name>
    <dbReference type="NCBI Taxonomy" id="3880"/>
    <lineage>
        <taxon>Eukaryota</taxon>
        <taxon>Viridiplantae</taxon>
        <taxon>Streptophyta</taxon>
        <taxon>Embryophyta</taxon>
        <taxon>Tracheophyta</taxon>
        <taxon>Spermatophyta</taxon>
        <taxon>Magnoliopsida</taxon>
        <taxon>eudicotyledons</taxon>
        <taxon>Gunneridae</taxon>
        <taxon>Pentapetalae</taxon>
        <taxon>rosids</taxon>
        <taxon>fabids</taxon>
        <taxon>Fabales</taxon>
        <taxon>Fabaceae</taxon>
        <taxon>Papilionoideae</taxon>
        <taxon>50 kb inversion clade</taxon>
        <taxon>NPAAA clade</taxon>
        <taxon>Hologalegina</taxon>
        <taxon>IRL clade</taxon>
        <taxon>Trifolieae</taxon>
        <taxon>Medicago</taxon>
    </lineage>
</organism>